<gene>
    <name evidence="4" type="ORF">GON03_03695</name>
</gene>
<dbReference type="InterPro" id="IPR029030">
    <property type="entry name" value="Caspase-like_dom_sf"/>
</dbReference>
<feature type="transmembrane region" description="Helical" evidence="2">
    <location>
        <begin position="639"/>
        <end position="658"/>
    </location>
</feature>
<feature type="transmembrane region" description="Helical" evidence="2">
    <location>
        <begin position="576"/>
        <end position="594"/>
    </location>
</feature>
<accession>A0A6L6XN79</accession>
<dbReference type="Pfam" id="PF00656">
    <property type="entry name" value="Peptidase_C14"/>
    <property type="match status" value="1"/>
</dbReference>
<evidence type="ECO:0000256" key="1">
    <source>
        <dbReference type="SAM" id="MobiDB-lite"/>
    </source>
</evidence>
<keyword evidence="2" id="KW-1133">Transmembrane helix</keyword>
<keyword evidence="5" id="KW-1185">Reference proteome</keyword>
<name>A0A6L6XN79_9ACTN</name>
<proteinExistence type="predicted"/>
<feature type="domain" description="Peptidase C14 caspase" evidence="3">
    <location>
        <begin position="12"/>
        <end position="248"/>
    </location>
</feature>
<dbReference type="AlphaFoldDB" id="A0A6L6XN79"/>
<dbReference type="PROSITE" id="PS00018">
    <property type="entry name" value="EF_HAND_1"/>
    <property type="match status" value="1"/>
</dbReference>
<feature type="transmembrane region" description="Helical" evidence="2">
    <location>
        <begin position="606"/>
        <end position="627"/>
    </location>
</feature>
<feature type="transmembrane region" description="Helical" evidence="2">
    <location>
        <begin position="665"/>
        <end position="682"/>
    </location>
</feature>
<dbReference type="InterPro" id="IPR018247">
    <property type="entry name" value="EF_Hand_1_Ca_BS"/>
</dbReference>
<dbReference type="InterPro" id="IPR011600">
    <property type="entry name" value="Pept_C14_caspase"/>
</dbReference>
<dbReference type="PANTHER" id="PTHR22576:SF37">
    <property type="entry name" value="MUCOSA-ASSOCIATED LYMPHOID TISSUE LYMPHOMA TRANSLOCATION PROTEIN 1"/>
    <property type="match status" value="1"/>
</dbReference>
<dbReference type="InterPro" id="IPR052039">
    <property type="entry name" value="Caspase-related_regulators"/>
</dbReference>
<feature type="transmembrane region" description="Helical" evidence="2">
    <location>
        <begin position="518"/>
        <end position="536"/>
    </location>
</feature>
<feature type="transmembrane region" description="Helical" evidence="2">
    <location>
        <begin position="694"/>
        <end position="713"/>
    </location>
</feature>
<dbReference type="NCBIfam" id="NF047832">
    <property type="entry name" value="caspase_w_EACC1"/>
    <property type="match status" value="1"/>
</dbReference>
<evidence type="ECO:0000313" key="5">
    <source>
        <dbReference type="Proteomes" id="UP000473525"/>
    </source>
</evidence>
<dbReference type="EMBL" id="WSEK01000004">
    <property type="protein sequence ID" value="MVQ48272.1"/>
    <property type="molecule type" value="Genomic_DNA"/>
</dbReference>
<keyword evidence="2" id="KW-0472">Membrane</keyword>
<feature type="compositionally biased region" description="Pro residues" evidence="1">
    <location>
        <begin position="433"/>
        <end position="451"/>
    </location>
</feature>
<evidence type="ECO:0000259" key="3">
    <source>
        <dbReference type="Pfam" id="PF00656"/>
    </source>
</evidence>
<feature type="region of interest" description="Disordered" evidence="1">
    <location>
        <begin position="424"/>
        <end position="464"/>
    </location>
</feature>
<keyword evidence="2" id="KW-0812">Transmembrane</keyword>
<organism evidence="4 5">
    <name type="scientific">Nocardioides agri</name>
    <dbReference type="NCBI Taxonomy" id="2682843"/>
    <lineage>
        <taxon>Bacteria</taxon>
        <taxon>Bacillati</taxon>
        <taxon>Actinomycetota</taxon>
        <taxon>Actinomycetes</taxon>
        <taxon>Propionibacteriales</taxon>
        <taxon>Nocardioidaceae</taxon>
        <taxon>Nocardioides</taxon>
    </lineage>
</organism>
<dbReference type="Gene3D" id="3.40.50.1460">
    <property type="match status" value="1"/>
</dbReference>
<comment type="caution">
    <text evidence="4">The sequence shown here is derived from an EMBL/GenBank/DDBJ whole genome shotgun (WGS) entry which is preliminary data.</text>
</comment>
<dbReference type="Proteomes" id="UP000473525">
    <property type="component" value="Unassembled WGS sequence"/>
</dbReference>
<dbReference type="SUPFAM" id="SSF52129">
    <property type="entry name" value="Caspase-like"/>
    <property type="match status" value="1"/>
</dbReference>
<sequence>MPAWREAGMGSRYALIVATDRYSDAGLRELAAPAHDAEALAAVLGDPAVGDFDVATLSNQSAQDVRMAVEDFFADRDRSDTLLLHFSGHGLKNAAGELFLAAADTRPGRLASTGIGSDFLSRQMADSRAERIVLLLDCCYGGAFPRGMVVRAAGEAQVLEAFAAQSDVAGGKGRAVVTASSAMEYSFEEGSLTDDASGSPSVFTGALVDALASGEADTDGDGWVGLHELFEYVSSAVRTVNPHQTPHMWTFGSQGELLIARSRVRRVRPTPLSDELAEALVSPLAATRFGVVDLLRQRLVGDDLGLAATALETLRQLVHDDSRRVAEAAAGAVDAAVPRTTPSAVHLIGDESGAGAAEVTVEGPPLALAGTVTSTDPRIRAVYAEPVIGIVVQSRAGEPVSGSVTVEGPCGSVGVPVELVAATTSPRAADPPRATPPVSPPPPPARALPPEAPRRPAAAEPARDRSESAMVRWAAGGLLALSGLVLLYVNRPGDPEQYKAFYDEAQSGWYVYRSPDDSWVLASVVCIVSAVLSALARNRPRHLALGALLGGSLYLFDDGFAFLALGFAYADGVAKWRTTLVVSASIAAAVLVLVRPRLSPPARPAWLPLGMLAAGAVLVMGNEVIALDDTSPLDVFGPLVYLSIAIVTLLAAAAMCSPDRRTREVLGVAAATMQVVALYGTFGWRTSDQLGPHMAVMLPGTLLILGAIAFGALRPAQQPVVAGT</sequence>
<reference evidence="4 5" key="1">
    <citation type="submission" date="2019-12" db="EMBL/GenBank/DDBJ databases">
        <authorList>
            <person name="Huq M.A."/>
        </authorList>
    </citation>
    <scope>NUCLEOTIDE SEQUENCE [LARGE SCALE GENOMIC DNA]</scope>
    <source>
        <strain evidence="4 5">MAH-18</strain>
    </source>
</reference>
<evidence type="ECO:0000313" key="4">
    <source>
        <dbReference type="EMBL" id="MVQ48272.1"/>
    </source>
</evidence>
<dbReference type="GO" id="GO:0006508">
    <property type="term" value="P:proteolysis"/>
    <property type="evidence" value="ECO:0007669"/>
    <property type="project" value="InterPro"/>
</dbReference>
<evidence type="ECO:0000256" key="2">
    <source>
        <dbReference type="SAM" id="Phobius"/>
    </source>
</evidence>
<dbReference type="PANTHER" id="PTHR22576">
    <property type="entry name" value="MUCOSA ASSOCIATED LYMPHOID TISSUE LYMPHOMA TRANSLOCATION PROTEIN 1/PARACASPASE"/>
    <property type="match status" value="1"/>
</dbReference>
<dbReference type="GO" id="GO:0004197">
    <property type="term" value="F:cysteine-type endopeptidase activity"/>
    <property type="evidence" value="ECO:0007669"/>
    <property type="project" value="InterPro"/>
</dbReference>
<feature type="transmembrane region" description="Helical" evidence="2">
    <location>
        <begin position="543"/>
        <end position="570"/>
    </location>
</feature>
<protein>
    <submittedName>
        <fullName evidence="4">Caspase family protein</fullName>
    </submittedName>
</protein>